<dbReference type="Gene3D" id="3.30.70.330">
    <property type="match status" value="1"/>
</dbReference>
<dbReference type="EMBL" id="WNYA01000010">
    <property type="protein sequence ID" value="KAG8553567.1"/>
    <property type="molecule type" value="Genomic_DNA"/>
</dbReference>
<organism evidence="4 5">
    <name type="scientific">Engystomops pustulosus</name>
    <name type="common">Tungara frog</name>
    <name type="synonym">Physalaemus pustulosus</name>
    <dbReference type="NCBI Taxonomy" id="76066"/>
    <lineage>
        <taxon>Eukaryota</taxon>
        <taxon>Metazoa</taxon>
        <taxon>Chordata</taxon>
        <taxon>Craniata</taxon>
        <taxon>Vertebrata</taxon>
        <taxon>Euteleostomi</taxon>
        <taxon>Amphibia</taxon>
        <taxon>Batrachia</taxon>
        <taxon>Anura</taxon>
        <taxon>Neobatrachia</taxon>
        <taxon>Hyloidea</taxon>
        <taxon>Leptodactylidae</taxon>
        <taxon>Leiuperinae</taxon>
        <taxon>Engystomops</taxon>
    </lineage>
</organism>
<dbReference type="Pfam" id="PF25015">
    <property type="entry name" value="RBD_AKAP-17A"/>
    <property type="match status" value="1"/>
</dbReference>
<dbReference type="Proteomes" id="UP000824782">
    <property type="component" value="Unassembled WGS sequence"/>
</dbReference>
<evidence type="ECO:0000259" key="3">
    <source>
        <dbReference type="PROSITE" id="PS50102"/>
    </source>
</evidence>
<evidence type="ECO:0000256" key="1">
    <source>
        <dbReference type="PROSITE-ProRule" id="PRU00176"/>
    </source>
</evidence>
<feature type="compositionally biased region" description="Basic residues" evidence="2">
    <location>
        <begin position="802"/>
        <end position="817"/>
    </location>
</feature>
<dbReference type="PANTHER" id="PTHR12484:SF1">
    <property type="entry name" value="A-KINASE ANCHOR PROTEIN 17B"/>
    <property type="match status" value="1"/>
</dbReference>
<dbReference type="GO" id="GO:0003723">
    <property type="term" value="F:RNA binding"/>
    <property type="evidence" value="ECO:0007669"/>
    <property type="project" value="UniProtKB-UniRule"/>
</dbReference>
<protein>
    <recommendedName>
        <fullName evidence="3">RRM domain-containing protein</fullName>
    </recommendedName>
</protein>
<proteinExistence type="predicted"/>
<gene>
    <name evidence="4" type="ORF">GDO81_003463</name>
</gene>
<feature type="region of interest" description="Disordered" evidence="2">
    <location>
        <begin position="845"/>
        <end position="879"/>
    </location>
</feature>
<dbReference type="AlphaFoldDB" id="A0AAV7A4M7"/>
<dbReference type="InterPro" id="IPR012677">
    <property type="entry name" value="Nucleotide-bd_a/b_plait_sf"/>
</dbReference>
<feature type="region of interest" description="Disordered" evidence="2">
    <location>
        <begin position="781"/>
        <end position="825"/>
    </location>
</feature>
<comment type="caution">
    <text evidence="4">The sequence shown here is derived from an EMBL/GenBank/DDBJ whole genome shotgun (WGS) entry which is preliminary data.</text>
</comment>
<dbReference type="EMBL" id="WNYA01000010">
    <property type="protein sequence ID" value="KAG8553568.1"/>
    <property type="molecule type" value="Genomic_DNA"/>
</dbReference>
<evidence type="ECO:0000313" key="5">
    <source>
        <dbReference type="Proteomes" id="UP000824782"/>
    </source>
</evidence>
<evidence type="ECO:0000256" key="2">
    <source>
        <dbReference type="SAM" id="MobiDB-lite"/>
    </source>
</evidence>
<keyword evidence="5" id="KW-1185">Reference proteome</keyword>
<feature type="compositionally biased region" description="Polar residues" evidence="2">
    <location>
        <begin position="858"/>
        <end position="871"/>
    </location>
</feature>
<name>A0AAV7A4M7_ENGPU</name>
<accession>A0AAV7A4M7</accession>
<dbReference type="PANTHER" id="PTHR12484">
    <property type="entry name" value="B-LYMPHOCYTE ANTIGEN-RELATED"/>
    <property type="match status" value="1"/>
</dbReference>
<dbReference type="InterPro" id="IPR056852">
    <property type="entry name" value="AK17A/B"/>
</dbReference>
<feature type="compositionally biased region" description="Basic residues" evidence="2">
    <location>
        <begin position="301"/>
        <end position="317"/>
    </location>
</feature>
<dbReference type="SUPFAM" id="SSF54928">
    <property type="entry name" value="RNA-binding domain, RBD"/>
    <property type="match status" value="1"/>
</dbReference>
<feature type="region of interest" description="Disordered" evidence="2">
    <location>
        <begin position="293"/>
        <end position="340"/>
    </location>
</feature>
<evidence type="ECO:0000313" key="4">
    <source>
        <dbReference type="EMBL" id="KAG8553568.1"/>
    </source>
</evidence>
<keyword evidence="1" id="KW-0694">RNA-binding</keyword>
<dbReference type="InterPro" id="IPR035979">
    <property type="entry name" value="RBD_domain_sf"/>
</dbReference>
<sequence length="899" mass="105002">MIVTPVYDDSESVELSAIYHLYLKPKAKLIMSIILPEETELGRPLSNWDIMEELKNLVAPDTFSSLRISKTTKEFIRIEGETDTKCLTYRFLEKLNGQSLTMGCLPKPLDMVVSEAPADLTVNDNIKKLLTELENLEDNTENNKPPPCIYLEGLPCKWFLPLESNTEKPSEEVLRSTFEKFGNIMNIDIPMLDPYREDSNGNQLGPGGPFDAFLQYEKLSSAVDALRSLQGMKLMFTAEDGKSVACDIKISIDETNHFSEEAISKRTAERLKLQELEQQRKQEKEEEEAAERKRKLEERKARSRKRRARLKRKLQRQKLKEQKELQQQEKCPEEEEDTQEWQERKLVLAQRRLESIQLLTAILDKVNDLVQVNKLEEEQMNCEFAGLSDCSVSTYSENSKVMSLSLSDEEEIVQHETEACPEDKVQIIISHNDNNTDKHGQKQDPKVENNFQKLAEDEAYLEDDTCKEQKKQITFCSQRIFKLSQNDPINRSSVKKKIYETDEFINYLLNYYHYPEYARLFLETKETASTPRCRRVVRWKGNSFQIKLQNLNGHFAEMNFMPELEEETEDDSLEWNAPVEQSEENSQVFLDRRKDSSESYRDLAEDELEVPVSKATKPRLVKSSERSYKKTWDDEVDSLSSVPNSEIKEVLEEISSTSEYFSEDLSECSSRQMNIRRISRKQRRIKQLKKLKHHNVPGHPQLCQHEDILDHLLHSYCHRLKKHSKYKMTNTHRKKPAFQYDSETTESESDTEAHFRAAWKRKRSKLKNRICLLEEKKVNKEMYSSSESESSSNPPHQPKVTIMRHHPSGKPKRKVHKTGGSDSNEKPVRKWDYCFAEDVSDSLEHEESTWEAEETQTKCSISSSQKITENKQLGGRAKNSYSDYWEWEHHFYKEDKSKN</sequence>
<feature type="domain" description="RRM" evidence="3">
    <location>
        <begin position="147"/>
        <end position="251"/>
    </location>
</feature>
<dbReference type="InterPro" id="IPR000504">
    <property type="entry name" value="RRM_dom"/>
</dbReference>
<reference evidence="4" key="1">
    <citation type="thesis" date="2020" institute="ProQuest LLC" country="789 East Eisenhower Parkway, Ann Arbor, MI, USA">
        <title>Comparative Genomics and Chromosome Evolution.</title>
        <authorList>
            <person name="Mudd A.B."/>
        </authorList>
    </citation>
    <scope>NUCLEOTIDE SEQUENCE</scope>
    <source>
        <strain evidence="4">237g6f4</strain>
        <tissue evidence="4">Blood</tissue>
    </source>
</reference>
<dbReference type="PROSITE" id="PS50102">
    <property type="entry name" value="RRM"/>
    <property type="match status" value="1"/>
</dbReference>
<feature type="compositionally biased region" description="Basic and acidic residues" evidence="2">
    <location>
        <begin position="318"/>
        <end position="331"/>
    </location>
</feature>